<proteinExistence type="predicted"/>
<gene>
    <name evidence="1" type="ORF">HO173_012734</name>
</gene>
<dbReference type="RefSeq" id="XP_037158534.1">
    <property type="nucleotide sequence ID" value="XM_037314568.1"/>
</dbReference>
<dbReference type="EMBL" id="JACCJC010000102">
    <property type="protein sequence ID" value="KAF6225405.1"/>
    <property type="molecule type" value="Genomic_DNA"/>
</dbReference>
<dbReference type="GeneID" id="59294367"/>
<keyword evidence="2" id="KW-1185">Reference proteome</keyword>
<evidence type="ECO:0000313" key="1">
    <source>
        <dbReference type="EMBL" id="KAF6225405.1"/>
    </source>
</evidence>
<protein>
    <submittedName>
        <fullName evidence="1">Uncharacterized protein</fullName>
    </submittedName>
</protein>
<organism evidence="1 2">
    <name type="scientific">Letharia columbiana</name>
    <dbReference type="NCBI Taxonomy" id="112416"/>
    <lineage>
        <taxon>Eukaryota</taxon>
        <taxon>Fungi</taxon>
        <taxon>Dikarya</taxon>
        <taxon>Ascomycota</taxon>
        <taxon>Pezizomycotina</taxon>
        <taxon>Lecanoromycetes</taxon>
        <taxon>OSLEUM clade</taxon>
        <taxon>Lecanoromycetidae</taxon>
        <taxon>Lecanorales</taxon>
        <taxon>Lecanorineae</taxon>
        <taxon>Parmeliaceae</taxon>
        <taxon>Letharia</taxon>
    </lineage>
</organism>
<sequence length="87" mass="9655">MQSGQTALSKMPPNMPAKLDNAMRPVAYVFSRCCNCVGVAPMAENVHLGLRQEKAAVPDSTPRRERKTFLNAQATRHMASYLNIEVH</sequence>
<dbReference type="Proteomes" id="UP000578531">
    <property type="component" value="Unassembled WGS sequence"/>
</dbReference>
<name>A0A8H6CKQ0_9LECA</name>
<evidence type="ECO:0000313" key="2">
    <source>
        <dbReference type="Proteomes" id="UP000578531"/>
    </source>
</evidence>
<comment type="caution">
    <text evidence="1">The sequence shown here is derived from an EMBL/GenBank/DDBJ whole genome shotgun (WGS) entry which is preliminary data.</text>
</comment>
<accession>A0A8H6CKQ0</accession>
<dbReference type="AlphaFoldDB" id="A0A8H6CKQ0"/>
<reference evidence="1 2" key="1">
    <citation type="journal article" date="2020" name="Genomics">
        <title>Complete, high-quality genomes from long-read metagenomic sequencing of two wolf lichen thalli reveals enigmatic genome architecture.</title>
        <authorList>
            <person name="McKenzie S.K."/>
            <person name="Walston R.F."/>
            <person name="Allen J.L."/>
        </authorList>
    </citation>
    <scope>NUCLEOTIDE SEQUENCE [LARGE SCALE GENOMIC DNA]</scope>
    <source>
        <strain evidence="1">WasteWater2</strain>
    </source>
</reference>